<dbReference type="Pfam" id="PF02893">
    <property type="entry name" value="GRAM"/>
    <property type="match status" value="1"/>
</dbReference>
<feature type="domain" description="GRAM" evidence="1">
    <location>
        <begin position="39"/>
        <end position="107"/>
    </location>
</feature>
<dbReference type="Pfam" id="PF25036">
    <property type="entry name" value="VPS13_VAB"/>
    <property type="match status" value="1"/>
</dbReference>
<sequence>GDSITLSGFAWANEVRHVIEALVAERSPYFDRAGLEENVRMRAKFGIDDEKEVVLHEYACALMHADGSSNGKIYITRQLICFSGSLFGRETRAIFGVADIVTVERAESPAPNTLVVTSSTTEEKFTFLLDSTRAHALALLQQLIAIVHSDHSLLAPRRLPTQGLELPPEPILEKAKAPLQPFAQRSLALSPSCLIVASGWRYPVRASIATGNPATLLLQPPLALHNLLPCALEWRLVPLLVDKRERVEERLGGHDFWDEGDPAIGWVRELPPEGCHDFYELPFSGRWGLQLRLPGYDWSASVAVDMTSNTEDTETVRLRSLSAESKDLRVQLRHRAGASRARHLLQVLVSYWLVNGTGLTLQYKRRKQLTPASN</sequence>
<dbReference type="InterPro" id="IPR009543">
    <property type="entry name" value="VPS13_VAB"/>
</dbReference>
<dbReference type="SMART" id="SM00568">
    <property type="entry name" value="GRAM"/>
    <property type="match status" value="1"/>
</dbReference>
<feature type="non-terminal residue" evidence="2">
    <location>
        <position position="1"/>
    </location>
</feature>
<dbReference type="InterPro" id="IPR011993">
    <property type="entry name" value="PH-like_dom_sf"/>
</dbReference>
<feature type="non-terminal residue" evidence="2">
    <location>
        <position position="374"/>
    </location>
</feature>
<evidence type="ECO:0000313" key="2">
    <source>
        <dbReference type="EMBL" id="KOO35555.1"/>
    </source>
</evidence>
<keyword evidence="3" id="KW-1185">Reference proteome</keyword>
<accession>A0A0M0K9R3</accession>
<dbReference type="AlphaFoldDB" id="A0A0M0K9R3"/>
<evidence type="ECO:0000313" key="3">
    <source>
        <dbReference type="Proteomes" id="UP000037460"/>
    </source>
</evidence>
<protein>
    <recommendedName>
        <fullName evidence="1">GRAM domain-containing protein</fullName>
    </recommendedName>
</protein>
<reference evidence="3" key="1">
    <citation type="journal article" date="2015" name="PLoS Genet.">
        <title>Genome Sequence and Transcriptome Analyses of Chrysochromulina tobin: Metabolic Tools for Enhanced Algal Fitness in the Prominent Order Prymnesiales (Haptophyceae).</title>
        <authorList>
            <person name="Hovde B.T."/>
            <person name="Deodato C.R."/>
            <person name="Hunsperger H.M."/>
            <person name="Ryken S.A."/>
            <person name="Yost W."/>
            <person name="Jha R.K."/>
            <person name="Patterson J."/>
            <person name="Monnat R.J. Jr."/>
            <person name="Barlow S.B."/>
            <person name="Starkenburg S.R."/>
            <person name="Cattolico R.A."/>
        </authorList>
    </citation>
    <scope>NUCLEOTIDE SEQUENCE</scope>
    <source>
        <strain evidence="3">CCMP291</strain>
    </source>
</reference>
<dbReference type="Gene3D" id="2.30.29.30">
    <property type="entry name" value="Pleckstrin-homology domain (PH domain)/Phosphotyrosine-binding domain (PTB)"/>
    <property type="match status" value="1"/>
</dbReference>
<proteinExistence type="predicted"/>
<comment type="caution">
    <text evidence="2">The sequence shown here is derived from an EMBL/GenBank/DDBJ whole genome shotgun (WGS) entry which is preliminary data.</text>
</comment>
<name>A0A0M0K9R3_9EUKA</name>
<dbReference type="Proteomes" id="UP000037460">
    <property type="component" value="Unassembled WGS sequence"/>
</dbReference>
<dbReference type="InterPro" id="IPR004182">
    <property type="entry name" value="GRAM"/>
</dbReference>
<gene>
    <name evidence="2" type="ORF">Ctob_016026</name>
</gene>
<dbReference type="EMBL" id="JWZX01000820">
    <property type="protein sequence ID" value="KOO35555.1"/>
    <property type="molecule type" value="Genomic_DNA"/>
</dbReference>
<organism evidence="2 3">
    <name type="scientific">Chrysochromulina tobinii</name>
    <dbReference type="NCBI Taxonomy" id="1460289"/>
    <lineage>
        <taxon>Eukaryota</taxon>
        <taxon>Haptista</taxon>
        <taxon>Haptophyta</taxon>
        <taxon>Prymnesiophyceae</taxon>
        <taxon>Prymnesiales</taxon>
        <taxon>Chrysochromulinaceae</taxon>
        <taxon>Chrysochromulina</taxon>
    </lineage>
</organism>
<dbReference type="OrthoDB" id="74360at2759"/>
<evidence type="ECO:0000259" key="1">
    <source>
        <dbReference type="SMART" id="SM00568"/>
    </source>
</evidence>